<feature type="domain" description="Peptidase M48" evidence="8">
    <location>
        <begin position="65"/>
        <end position="247"/>
    </location>
</feature>
<feature type="signal peptide" evidence="7">
    <location>
        <begin position="1"/>
        <end position="21"/>
    </location>
</feature>
<keyword evidence="5 6" id="KW-0482">Metalloprotease</keyword>
<dbReference type="CDD" id="cd07331">
    <property type="entry name" value="M48C_Oma1_like"/>
    <property type="match status" value="1"/>
</dbReference>
<dbReference type="InterPro" id="IPR001915">
    <property type="entry name" value="Peptidase_M48"/>
</dbReference>
<proteinExistence type="inferred from homology"/>
<reference evidence="10" key="1">
    <citation type="submission" date="2015-10" db="EMBL/GenBank/DDBJ databases">
        <title>Complete Genome Sequence of Aeromonas schubertii strain WL1483.</title>
        <authorList>
            <person name="Liu L."/>
        </authorList>
    </citation>
    <scope>NUCLEOTIDE SEQUENCE [LARGE SCALE GENOMIC DNA]</scope>
    <source>
        <strain evidence="10">WL1483</strain>
    </source>
</reference>
<evidence type="ECO:0000256" key="2">
    <source>
        <dbReference type="ARBA" id="ARBA00022723"/>
    </source>
</evidence>
<dbReference type="KEGG" id="asr:WL1483_1159"/>
<dbReference type="PATRIC" id="fig|652.5.peg.1267"/>
<evidence type="ECO:0000259" key="8">
    <source>
        <dbReference type="Pfam" id="PF01435"/>
    </source>
</evidence>
<evidence type="ECO:0000313" key="10">
    <source>
        <dbReference type="Proteomes" id="UP000058114"/>
    </source>
</evidence>
<name>A0A0S2SFY5_9GAMM</name>
<dbReference type="GO" id="GO:0051603">
    <property type="term" value="P:proteolysis involved in protein catabolic process"/>
    <property type="evidence" value="ECO:0007669"/>
    <property type="project" value="TreeGrafter"/>
</dbReference>
<dbReference type="RefSeq" id="WP_060584821.1">
    <property type="nucleotide sequence ID" value="NZ_CP013067.1"/>
</dbReference>
<keyword evidence="4 6" id="KW-0862">Zinc</keyword>
<dbReference type="GO" id="GO:0046872">
    <property type="term" value="F:metal ion binding"/>
    <property type="evidence" value="ECO:0007669"/>
    <property type="project" value="UniProtKB-KW"/>
</dbReference>
<dbReference type="PANTHER" id="PTHR22726">
    <property type="entry name" value="METALLOENDOPEPTIDASE OMA1"/>
    <property type="match status" value="1"/>
</dbReference>
<dbReference type="GO" id="GO:0004222">
    <property type="term" value="F:metalloendopeptidase activity"/>
    <property type="evidence" value="ECO:0007669"/>
    <property type="project" value="InterPro"/>
</dbReference>
<protein>
    <submittedName>
        <fullName evidence="9">Zn-dependent protease with chaperone function</fullName>
    </submittedName>
</protein>
<dbReference type="AlphaFoldDB" id="A0A0S2SFY5"/>
<accession>A0A0S2SFY5</accession>
<keyword evidence="1 6" id="KW-0645">Protease</keyword>
<keyword evidence="3 6" id="KW-0378">Hydrolase</keyword>
<dbReference type="PANTHER" id="PTHR22726:SF24">
    <property type="entry name" value="M48 FAMILY METALLOPEPTIDASE"/>
    <property type="match status" value="1"/>
</dbReference>
<dbReference type="Gene3D" id="3.30.2010.10">
    <property type="entry name" value="Metalloproteases ('zincins'), catalytic domain"/>
    <property type="match status" value="1"/>
</dbReference>
<dbReference type="InterPro" id="IPR051156">
    <property type="entry name" value="Mito/Outer_Membr_Metalloprot"/>
</dbReference>
<evidence type="ECO:0000256" key="4">
    <source>
        <dbReference type="ARBA" id="ARBA00022833"/>
    </source>
</evidence>
<gene>
    <name evidence="9" type="ORF">WL1483_1159</name>
</gene>
<comment type="similarity">
    <text evidence="6">Belongs to the peptidase M48 family.</text>
</comment>
<organism evidence="9 10">
    <name type="scientific">Aeromonas schubertii</name>
    <dbReference type="NCBI Taxonomy" id="652"/>
    <lineage>
        <taxon>Bacteria</taxon>
        <taxon>Pseudomonadati</taxon>
        <taxon>Pseudomonadota</taxon>
        <taxon>Gammaproteobacteria</taxon>
        <taxon>Aeromonadales</taxon>
        <taxon>Aeromonadaceae</taxon>
        <taxon>Aeromonas</taxon>
    </lineage>
</organism>
<evidence type="ECO:0000256" key="5">
    <source>
        <dbReference type="ARBA" id="ARBA00023049"/>
    </source>
</evidence>
<dbReference type="Proteomes" id="UP000058114">
    <property type="component" value="Chromosome"/>
</dbReference>
<sequence>MSLTTRSVRLFSLLCGATLLAACAQSPTGRSQMLLYSPQQMNQLGASSFEEMKKQAKISTDKKVNAYVQCVAGAVTAQVPAHYGIKSWEVVVFDDKQVNAFALPGGKIGVYTGLLKVAANQDQLATVIGHEITHVLAQHSNERLSRSQLAGIGLAAADVALGSSEYGGATMAALGLGVQVGYLLPYGRAQESEADKMGLDLMASAGFNPAESVALWQRMSAQSGGNKPPLLLSTHPSDTQRIEALQADLARVDPIYQQARAAGRSPQCRK</sequence>
<evidence type="ECO:0000256" key="1">
    <source>
        <dbReference type="ARBA" id="ARBA00022670"/>
    </source>
</evidence>
<feature type="chain" id="PRO_5006604353" evidence="7">
    <location>
        <begin position="22"/>
        <end position="270"/>
    </location>
</feature>
<evidence type="ECO:0000256" key="6">
    <source>
        <dbReference type="RuleBase" id="RU003983"/>
    </source>
</evidence>
<comment type="cofactor">
    <cofactor evidence="6">
        <name>Zn(2+)</name>
        <dbReference type="ChEBI" id="CHEBI:29105"/>
    </cofactor>
    <text evidence="6">Binds 1 zinc ion per subunit.</text>
</comment>
<evidence type="ECO:0000256" key="3">
    <source>
        <dbReference type="ARBA" id="ARBA00022801"/>
    </source>
</evidence>
<dbReference type="PROSITE" id="PS51257">
    <property type="entry name" value="PROKAR_LIPOPROTEIN"/>
    <property type="match status" value="1"/>
</dbReference>
<reference evidence="9 10" key="2">
    <citation type="journal article" date="2016" name="Genome Announc.">
        <title>Complete Genome Sequence of the Highly Virulent Aeromonas schubertii Strain WL1483, Isolated from Diseased Snakehead Fish (Channa argus) in China.</title>
        <authorList>
            <person name="Liu L."/>
            <person name="Li N."/>
            <person name="Zhang D."/>
            <person name="Fu X."/>
            <person name="Shi C."/>
            <person name="Lin Q."/>
            <person name="Hao G."/>
        </authorList>
    </citation>
    <scope>NUCLEOTIDE SEQUENCE [LARGE SCALE GENOMIC DNA]</scope>
    <source>
        <strain evidence="9 10">WL1483</strain>
    </source>
</reference>
<keyword evidence="7" id="KW-0732">Signal</keyword>
<dbReference type="EMBL" id="CP013067">
    <property type="protein sequence ID" value="ALP40578.1"/>
    <property type="molecule type" value="Genomic_DNA"/>
</dbReference>
<dbReference type="Pfam" id="PF01435">
    <property type="entry name" value="Peptidase_M48"/>
    <property type="match status" value="1"/>
</dbReference>
<evidence type="ECO:0000256" key="7">
    <source>
        <dbReference type="SAM" id="SignalP"/>
    </source>
</evidence>
<evidence type="ECO:0000313" key="9">
    <source>
        <dbReference type="EMBL" id="ALP40578.1"/>
    </source>
</evidence>
<keyword evidence="2" id="KW-0479">Metal-binding</keyword>
<dbReference type="GO" id="GO:0016020">
    <property type="term" value="C:membrane"/>
    <property type="evidence" value="ECO:0007669"/>
    <property type="project" value="TreeGrafter"/>
</dbReference>